<feature type="domain" description="Mandelate racemase/muconate lactonizing enzyme C-terminal" evidence="4">
    <location>
        <begin position="159"/>
        <end position="255"/>
    </location>
</feature>
<protein>
    <recommendedName>
        <fullName evidence="4">Mandelate racemase/muconate lactonizing enzyme C-terminal domain-containing protein</fullName>
    </recommendedName>
</protein>
<dbReference type="InterPro" id="IPR013341">
    <property type="entry name" value="Mandelate_racemase_N_dom"/>
</dbReference>
<dbReference type="Gene3D" id="3.30.390.10">
    <property type="entry name" value="Enolase-like, N-terminal domain"/>
    <property type="match status" value="1"/>
</dbReference>
<dbReference type="GO" id="GO:0009063">
    <property type="term" value="P:amino acid catabolic process"/>
    <property type="evidence" value="ECO:0007669"/>
    <property type="project" value="InterPro"/>
</dbReference>
<evidence type="ECO:0000256" key="3">
    <source>
        <dbReference type="ARBA" id="ARBA00022842"/>
    </source>
</evidence>
<gene>
    <name evidence="5" type="ORF">O987_07930</name>
</gene>
<dbReference type="InterPro" id="IPR046945">
    <property type="entry name" value="RHMD-like"/>
</dbReference>
<dbReference type="RefSeq" id="WP_051962142.1">
    <property type="nucleotide sequence ID" value="NZ_CP006704.1"/>
</dbReference>
<dbReference type="Pfam" id="PF13378">
    <property type="entry name" value="MR_MLE_C"/>
    <property type="match status" value="1"/>
</dbReference>
<keyword evidence="3" id="KW-0460">Magnesium</keyword>
<dbReference type="InterPro" id="IPR013342">
    <property type="entry name" value="Mandelate_racemase_C"/>
</dbReference>
<dbReference type="InterPro" id="IPR029065">
    <property type="entry name" value="Enolase_C-like"/>
</dbReference>
<sequence length="390" mass="41565">MNTSRTAEQLQFAISDVQAWATSFPVPEGSSVRLAVGRALKRDAVVVKVTTACGLVGWGESHHGRAHSSIAHLINHALRPLVMGRDATDVQGAWQRIYQAQLAAMGTGTACVLAMSGIDMALWDIRAKAVGWPLYRLLGGARKALPAYAGGVALGWQAPAALAEEALSHVEAGYRAVKLRLGDTVQNDIARAEAVRQALGDDIVILADVNTAYNMDDARSAIPALDALRIGWLEEPFTPHDTRSYRQARALGHIPFAAGENHYTRFEFARLIDEGVVSILQPDISKTGGITETLRIAAMASAHKIAVHPHSSMTGINMAATLHVLAAIDGNGYFEADVSRGNLFRDGLVSTPFTVNAQGCVQPSEAPGIGVEVDEDFLRGHPAIEGPAYA</sequence>
<proteinExistence type="predicted"/>
<dbReference type="KEGG" id="ctes:O987_07930"/>
<dbReference type="PANTHER" id="PTHR13794">
    <property type="entry name" value="ENOLASE SUPERFAMILY, MANDELATE RACEMASE"/>
    <property type="match status" value="1"/>
</dbReference>
<accession>A0A076PQQ6</accession>
<dbReference type="Gene3D" id="3.20.20.120">
    <property type="entry name" value="Enolase-like C-terminal domain"/>
    <property type="match status" value="1"/>
</dbReference>
<dbReference type="SUPFAM" id="SSF51604">
    <property type="entry name" value="Enolase C-terminal domain-like"/>
    <property type="match status" value="1"/>
</dbReference>
<dbReference type="SFLD" id="SFLDG00179">
    <property type="entry name" value="mandelate_racemase"/>
    <property type="match status" value="1"/>
</dbReference>
<dbReference type="HOGENOM" id="CLU_030273_3_0_4"/>
<dbReference type="PANTHER" id="PTHR13794:SF58">
    <property type="entry name" value="MITOCHONDRIAL ENOLASE SUPERFAMILY MEMBER 1"/>
    <property type="match status" value="1"/>
</dbReference>
<dbReference type="Proteomes" id="UP000028782">
    <property type="component" value="Chromosome"/>
</dbReference>
<dbReference type="EMBL" id="CP006704">
    <property type="protein sequence ID" value="AIJ45732.1"/>
    <property type="molecule type" value="Genomic_DNA"/>
</dbReference>
<dbReference type="PROSITE" id="PS00909">
    <property type="entry name" value="MR_MLE_2"/>
    <property type="match status" value="1"/>
</dbReference>
<keyword evidence="2" id="KW-0479">Metal-binding</keyword>
<evidence type="ECO:0000259" key="4">
    <source>
        <dbReference type="SMART" id="SM00922"/>
    </source>
</evidence>
<dbReference type="SMART" id="SM00922">
    <property type="entry name" value="MR_MLE"/>
    <property type="match status" value="1"/>
</dbReference>
<dbReference type="AlphaFoldDB" id="A0A076PQQ6"/>
<evidence type="ECO:0000313" key="5">
    <source>
        <dbReference type="EMBL" id="AIJ45732.1"/>
    </source>
</evidence>
<evidence type="ECO:0000256" key="2">
    <source>
        <dbReference type="ARBA" id="ARBA00022723"/>
    </source>
</evidence>
<dbReference type="CDD" id="cd03316">
    <property type="entry name" value="MR_like"/>
    <property type="match status" value="1"/>
</dbReference>
<dbReference type="SUPFAM" id="SSF54826">
    <property type="entry name" value="Enolase N-terminal domain-like"/>
    <property type="match status" value="1"/>
</dbReference>
<organism evidence="5 6">
    <name type="scientific">Comamonas testosteroni TK102</name>
    <dbReference type="NCBI Taxonomy" id="1392005"/>
    <lineage>
        <taxon>Bacteria</taxon>
        <taxon>Pseudomonadati</taxon>
        <taxon>Pseudomonadota</taxon>
        <taxon>Betaproteobacteria</taxon>
        <taxon>Burkholderiales</taxon>
        <taxon>Comamonadaceae</taxon>
        <taxon>Comamonas</taxon>
    </lineage>
</organism>
<dbReference type="GO" id="GO:0000287">
    <property type="term" value="F:magnesium ion binding"/>
    <property type="evidence" value="ECO:0007669"/>
    <property type="project" value="TreeGrafter"/>
</dbReference>
<comment type="cofactor">
    <cofactor evidence="1">
        <name>Mg(2+)</name>
        <dbReference type="ChEBI" id="CHEBI:18420"/>
    </cofactor>
</comment>
<evidence type="ECO:0000313" key="6">
    <source>
        <dbReference type="Proteomes" id="UP000028782"/>
    </source>
</evidence>
<reference evidence="5 6" key="1">
    <citation type="journal article" date="2014" name="Genome Announc.">
        <title>Complete Genome Sequence of Polychlorinated Biphenyl Degrader Comamonas testosteroni TK102 (NBRC 109938).</title>
        <authorList>
            <person name="Fukuda K."/>
            <person name="Hosoyama A."/>
            <person name="Tsuchikane K."/>
            <person name="Ohji S."/>
            <person name="Yamazoe A."/>
            <person name="Fujita N."/>
            <person name="Shintani M."/>
            <person name="Kimbara K."/>
        </authorList>
    </citation>
    <scope>NUCLEOTIDE SEQUENCE [LARGE SCALE GENOMIC DNA]</scope>
    <source>
        <strain evidence="5">TK102</strain>
    </source>
</reference>
<name>A0A076PQQ6_COMTE</name>
<dbReference type="SFLD" id="SFLDS00001">
    <property type="entry name" value="Enolase"/>
    <property type="match status" value="1"/>
</dbReference>
<dbReference type="GO" id="GO:0016052">
    <property type="term" value="P:carbohydrate catabolic process"/>
    <property type="evidence" value="ECO:0007669"/>
    <property type="project" value="TreeGrafter"/>
</dbReference>
<dbReference type="InterPro" id="IPR029017">
    <property type="entry name" value="Enolase-like_N"/>
</dbReference>
<dbReference type="InterPro" id="IPR036849">
    <property type="entry name" value="Enolase-like_C_sf"/>
</dbReference>
<dbReference type="PROSITE" id="PS00908">
    <property type="entry name" value="MR_MLE_1"/>
    <property type="match status" value="1"/>
</dbReference>
<dbReference type="Pfam" id="PF02746">
    <property type="entry name" value="MR_MLE_N"/>
    <property type="match status" value="1"/>
</dbReference>
<dbReference type="GO" id="GO:0016836">
    <property type="term" value="F:hydro-lyase activity"/>
    <property type="evidence" value="ECO:0007669"/>
    <property type="project" value="TreeGrafter"/>
</dbReference>
<evidence type="ECO:0000256" key="1">
    <source>
        <dbReference type="ARBA" id="ARBA00001946"/>
    </source>
</evidence>
<dbReference type="InterPro" id="IPR018110">
    <property type="entry name" value="Mandel_Rmase/mucon_lact_enz_CS"/>
</dbReference>